<comment type="function">
    <text evidence="5">A flexible structure which links the flagellar filament to the drive apparatus in the basal body.</text>
</comment>
<keyword evidence="10" id="KW-0969">Cilium</keyword>
<evidence type="ECO:0000259" key="8">
    <source>
        <dbReference type="Pfam" id="PF07559"/>
    </source>
</evidence>
<organism evidence="10 11">
    <name type="scientific">Pseudomonas deceptionensis</name>
    <dbReference type="NCBI Taxonomy" id="882211"/>
    <lineage>
        <taxon>Bacteria</taxon>
        <taxon>Pseudomonadati</taxon>
        <taxon>Pseudomonadota</taxon>
        <taxon>Gammaproteobacteria</taxon>
        <taxon>Pseudomonadales</taxon>
        <taxon>Pseudomonadaceae</taxon>
        <taxon>Pseudomonas</taxon>
    </lineage>
</organism>
<evidence type="ECO:0000313" key="10">
    <source>
        <dbReference type="EMBL" id="SEE99664.1"/>
    </source>
</evidence>
<dbReference type="Pfam" id="PF00460">
    <property type="entry name" value="Flg_bb_rod"/>
    <property type="match status" value="1"/>
</dbReference>
<evidence type="ECO:0000256" key="1">
    <source>
        <dbReference type="ARBA" id="ARBA00004117"/>
    </source>
</evidence>
<dbReference type="GO" id="GO:0009424">
    <property type="term" value="C:bacterial-type flagellum hook"/>
    <property type="evidence" value="ECO:0007669"/>
    <property type="project" value="TreeGrafter"/>
</dbReference>
<feature type="domain" description="Flagellar basal-body/hook protein C-terminal" evidence="7">
    <location>
        <begin position="350"/>
        <end position="391"/>
    </location>
</feature>
<evidence type="ECO:0000313" key="11">
    <source>
        <dbReference type="Proteomes" id="UP000183613"/>
    </source>
</evidence>
<dbReference type="PANTHER" id="PTHR30435:SF1">
    <property type="entry name" value="FLAGELLAR HOOK PROTEIN FLGE"/>
    <property type="match status" value="1"/>
</dbReference>
<feature type="domain" description="Flagellar basal body rod protein N-terminal" evidence="6">
    <location>
        <begin position="3"/>
        <end position="33"/>
    </location>
</feature>
<evidence type="ECO:0000256" key="5">
    <source>
        <dbReference type="RuleBase" id="RU362116"/>
    </source>
</evidence>
<evidence type="ECO:0000256" key="3">
    <source>
        <dbReference type="ARBA" id="ARBA00019015"/>
    </source>
</evidence>
<dbReference type="Proteomes" id="UP000183613">
    <property type="component" value="Unassembled WGS sequence"/>
</dbReference>
<accession>A0A0J6G9S4</accession>
<comment type="similarity">
    <text evidence="2 5">Belongs to the flagella basal body rod proteins family.</text>
</comment>
<dbReference type="InterPro" id="IPR037925">
    <property type="entry name" value="FlgE/F/G-like"/>
</dbReference>
<dbReference type="Pfam" id="PF22692">
    <property type="entry name" value="LlgE_F_G_D1"/>
    <property type="match status" value="1"/>
</dbReference>
<evidence type="ECO:0000259" key="7">
    <source>
        <dbReference type="Pfam" id="PF06429"/>
    </source>
</evidence>
<dbReference type="GO" id="GO:0071978">
    <property type="term" value="P:bacterial-type flagellum-dependent swarming motility"/>
    <property type="evidence" value="ECO:0007669"/>
    <property type="project" value="TreeGrafter"/>
</dbReference>
<reference evidence="10" key="1">
    <citation type="submission" date="2016-10" db="EMBL/GenBank/DDBJ databases">
        <authorList>
            <person name="Varghese N."/>
            <person name="Submissions S."/>
        </authorList>
    </citation>
    <scope>NUCLEOTIDE SEQUENCE [LARGE SCALE GENOMIC DNA]</scope>
    <source>
        <strain evidence="10">LMG 25555</strain>
    </source>
</reference>
<keyword evidence="4 5" id="KW-0975">Bacterial flagellum</keyword>
<dbReference type="PATRIC" id="fig|882211.3.peg.4053"/>
<dbReference type="InterPro" id="IPR001444">
    <property type="entry name" value="Flag_bb_rod_N"/>
</dbReference>
<dbReference type="PANTHER" id="PTHR30435">
    <property type="entry name" value="FLAGELLAR PROTEIN"/>
    <property type="match status" value="1"/>
</dbReference>
<keyword evidence="10" id="KW-0282">Flagellum</keyword>
<dbReference type="NCBIfam" id="TIGR03506">
    <property type="entry name" value="FlgEFG_subfam"/>
    <property type="match status" value="1"/>
</dbReference>
<protein>
    <recommendedName>
        <fullName evidence="3 5">Flagellar hook protein FlgE</fullName>
    </recommendedName>
</protein>
<dbReference type="OrthoDB" id="8578401at2"/>
<dbReference type="AlphaFoldDB" id="A0A0J6G9S4"/>
<dbReference type="NCBIfam" id="NF005286">
    <property type="entry name" value="PRK06803.1"/>
    <property type="match status" value="1"/>
</dbReference>
<proteinExistence type="inferred from homology"/>
<comment type="subcellular location">
    <subcellularLocation>
        <location evidence="1 5">Bacterial flagellum basal body</location>
    </subcellularLocation>
</comment>
<feature type="domain" description="Flagellar hook protein FlgE/F/G-like D1" evidence="9">
    <location>
        <begin position="76"/>
        <end position="126"/>
    </location>
</feature>
<evidence type="ECO:0000256" key="2">
    <source>
        <dbReference type="ARBA" id="ARBA00009677"/>
    </source>
</evidence>
<dbReference type="Pfam" id="PF06429">
    <property type="entry name" value="Flg_bbr_C"/>
    <property type="match status" value="1"/>
</dbReference>
<keyword evidence="11" id="KW-1185">Reference proteome</keyword>
<gene>
    <name evidence="10" type="ORF">SAMN04489800_3447</name>
</gene>
<evidence type="ECO:0000256" key="4">
    <source>
        <dbReference type="ARBA" id="ARBA00023143"/>
    </source>
</evidence>
<dbReference type="InterPro" id="IPR053967">
    <property type="entry name" value="LlgE_F_G-like_D1"/>
</dbReference>
<dbReference type="RefSeq" id="WP_048361658.1">
    <property type="nucleotide sequence ID" value="NZ_FNUD01000002.1"/>
</dbReference>
<dbReference type="InterPro" id="IPR011491">
    <property type="entry name" value="FlgE_D2"/>
</dbReference>
<dbReference type="Gene3D" id="2.60.98.20">
    <property type="entry name" value="Flagellar hook protein FlgE"/>
    <property type="match status" value="1"/>
</dbReference>
<comment type="caution">
    <text evidence="10">The sequence shown here is derived from an EMBL/GenBank/DDBJ whole genome shotgun (WGS) entry which is preliminary data.</text>
</comment>
<dbReference type="SUPFAM" id="SSF117143">
    <property type="entry name" value="Flagellar hook protein flgE"/>
    <property type="match status" value="1"/>
</dbReference>
<keyword evidence="10" id="KW-0966">Cell projection</keyword>
<dbReference type="EMBL" id="FNUD01000002">
    <property type="protein sequence ID" value="SEE99664.1"/>
    <property type="molecule type" value="Genomic_DNA"/>
</dbReference>
<dbReference type="Pfam" id="PF07559">
    <property type="entry name" value="FlgE_D2"/>
    <property type="match status" value="1"/>
</dbReference>
<dbReference type="GO" id="GO:0005829">
    <property type="term" value="C:cytosol"/>
    <property type="evidence" value="ECO:0007669"/>
    <property type="project" value="TreeGrafter"/>
</dbReference>
<dbReference type="InterPro" id="IPR037058">
    <property type="entry name" value="Falgellar_hook_FlgE_sf"/>
</dbReference>
<dbReference type="InterPro" id="IPR010930">
    <property type="entry name" value="Flg_bb/hook_C_dom"/>
</dbReference>
<name>A0A0J6G9S4_PSEDM</name>
<feature type="domain" description="Flagellar hook protein FlgE D2" evidence="8">
    <location>
        <begin position="155"/>
        <end position="276"/>
    </location>
</feature>
<dbReference type="GO" id="GO:0009425">
    <property type="term" value="C:bacterial-type flagellum basal body"/>
    <property type="evidence" value="ECO:0007669"/>
    <property type="project" value="UniProtKB-SubCell"/>
</dbReference>
<sequence>MSFNIALTGLNAVSNQLNTISNNIANAGTVGFKSSRTEFGSLYSGTQAMGVSVLGQTQSMSQGGSHFGTGNNLNLAISEGGFFVTRTSSGDINYTRAGAFGKDRENYLVDASGQYLQGYPVDAAGNLQVGTVSDLRLQNGNLPAKATGTIDFATNLDASKPAVTVTPFDPANLNTYTDTQTTPVYDSQGKQHSLTQYFVKTGDNTWAAYYAVDNTQVAGPVAMTFDTRGQLVTPLAPVNVGFPLPGVDAMSINVDYTGSTQSASAFVVTRNNPNGYAAGENTGVTIEKDGKVFATYSNGERMLQGQVVLAGFANLNGLKNENATHWSATGESGNPLIGTPGSGLFGDLTAGALENSNVDMTQQLVGLMEGQRNYQANSKVLSTNKELTQVLFNSI</sequence>
<evidence type="ECO:0000259" key="6">
    <source>
        <dbReference type="Pfam" id="PF00460"/>
    </source>
</evidence>
<evidence type="ECO:0000259" key="9">
    <source>
        <dbReference type="Pfam" id="PF22692"/>
    </source>
</evidence>
<dbReference type="InterPro" id="IPR020013">
    <property type="entry name" value="Flagellar_FlgE/F/G"/>
</dbReference>